<keyword evidence="2" id="KW-1185">Reference proteome</keyword>
<proteinExistence type="predicted"/>
<accession>E8LC27</accession>
<dbReference type="Proteomes" id="UP000004923">
    <property type="component" value="Unassembled WGS sequence"/>
</dbReference>
<dbReference type="HOGENOM" id="CLU_121940_0_0_9"/>
<name>E8LC27_9FIRM</name>
<dbReference type="OrthoDB" id="1669180at2"/>
<dbReference type="eggNOG" id="ENOG5032X7P">
    <property type="taxonomic scope" value="Bacteria"/>
</dbReference>
<dbReference type="AlphaFoldDB" id="E8LC27"/>
<evidence type="ECO:0000313" key="1">
    <source>
        <dbReference type="EMBL" id="EFY05633.1"/>
    </source>
</evidence>
<gene>
    <name evidence="1" type="ORF">HMPREF9443_00393</name>
</gene>
<sequence>MMNKKAEVYQKFLEENKINWSDVFEVPKADEVPEESFMHPVVFRSAIGIQGQNLPTMLVIDDSIYVMLQVRVGAGLVKEANKAAVLEHLNALNENYKVFKYYADEAGNIIIESCIPSTDDQFVPQMIHAVIDVIVDHLNSEYPKLMKAVWAE</sequence>
<comment type="caution">
    <text evidence="1">The sequence shown here is derived from an EMBL/GenBank/DDBJ whole genome shotgun (WGS) entry which is preliminary data.</text>
</comment>
<organism evidence="1 2">
    <name type="scientific">Phascolarctobacterium succinatutens YIT 12067</name>
    <dbReference type="NCBI Taxonomy" id="626939"/>
    <lineage>
        <taxon>Bacteria</taxon>
        <taxon>Bacillati</taxon>
        <taxon>Bacillota</taxon>
        <taxon>Negativicutes</taxon>
        <taxon>Acidaminococcales</taxon>
        <taxon>Acidaminococcaceae</taxon>
        <taxon>Phascolarctobacterium</taxon>
    </lineage>
</organism>
<dbReference type="GeneID" id="78525067"/>
<reference evidence="1 2" key="1">
    <citation type="submission" date="2011-01" db="EMBL/GenBank/DDBJ databases">
        <authorList>
            <person name="Weinstock G."/>
            <person name="Sodergren E."/>
            <person name="Clifton S."/>
            <person name="Fulton L."/>
            <person name="Fulton B."/>
            <person name="Courtney L."/>
            <person name="Fronick C."/>
            <person name="Harrison M."/>
            <person name="Strong C."/>
            <person name="Farmer C."/>
            <person name="Delahaunty K."/>
            <person name="Markovic C."/>
            <person name="Hall O."/>
            <person name="Minx P."/>
            <person name="Tomlinson C."/>
            <person name="Mitreva M."/>
            <person name="Hou S."/>
            <person name="Chen J."/>
            <person name="Wollam A."/>
            <person name="Pepin K.H."/>
            <person name="Johnson M."/>
            <person name="Bhonagiri V."/>
            <person name="Zhang X."/>
            <person name="Suruliraj S."/>
            <person name="Warren W."/>
            <person name="Chinwalla A."/>
            <person name="Mardis E.R."/>
            <person name="Wilson R.K."/>
        </authorList>
    </citation>
    <scope>NUCLEOTIDE SEQUENCE [LARGE SCALE GENOMIC DNA]</scope>
    <source>
        <strain evidence="1 2">YIT 12067</strain>
    </source>
</reference>
<evidence type="ECO:0000313" key="2">
    <source>
        <dbReference type="Proteomes" id="UP000004923"/>
    </source>
</evidence>
<dbReference type="RefSeq" id="WP_009144784.1">
    <property type="nucleotide sequence ID" value="NZ_GL830855.1"/>
</dbReference>
<evidence type="ECO:0008006" key="3">
    <source>
        <dbReference type="Google" id="ProtNLM"/>
    </source>
</evidence>
<dbReference type="EMBL" id="AEVN01000013">
    <property type="protein sequence ID" value="EFY05633.1"/>
    <property type="molecule type" value="Genomic_DNA"/>
</dbReference>
<protein>
    <recommendedName>
        <fullName evidence="3">Bacterial sensory transduction regulator</fullName>
    </recommendedName>
</protein>